<name>A0A2X4RCF2_AERCA</name>
<dbReference type="EMBL" id="CP110176">
    <property type="protein sequence ID" value="WGC85738.1"/>
    <property type="molecule type" value="Genomic_DNA"/>
</dbReference>
<evidence type="ECO:0000313" key="4">
    <source>
        <dbReference type="Proteomes" id="UP000266778"/>
    </source>
</evidence>
<dbReference type="AlphaFoldDB" id="A0A2X4RCF2"/>
<reference evidence="2" key="1">
    <citation type="journal article" date="2019" name="J Environ">
        <title>Genetic characterization and potential molecular dissemination mechanism of tet (31) gene in Aeromonas caviae from an oxytetracycline wastewater treatment system.</title>
        <authorList>
            <person name="Shi Y."/>
            <person name="Tian Z."/>
            <person name="Leclercq S.O."/>
            <person name="Zhang H."/>
            <person name="Yang M."/>
            <person name="Zhang Y."/>
        </authorList>
    </citation>
    <scope>NUCLEOTIDE SEQUENCE</scope>
    <source>
        <strain evidence="2">T25-39</strain>
    </source>
</reference>
<proteinExistence type="predicted"/>
<evidence type="ECO:0000259" key="1">
    <source>
        <dbReference type="Pfam" id="PF18270"/>
    </source>
</evidence>
<dbReference type="Proteomes" id="UP001163285">
    <property type="component" value="Chromosome"/>
</dbReference>
<dbReference type="InterPro" id="IPR041576">
    <property type="entry name" value="Evf"/>
</dbReference>
<dbReference type="Pfam" id="PF18270">
    <property type="entry name" value="Evf"/>
    <property type="match status" value="1"/>
</dbReference>
<gene>
    <name evidence="2" type="ORF">C1C91_18210</name>
    <name evidence="3" type="ORF">OJY61_23500</name>
</gene>
<evidence type="ECO:0000313" key="3">
    <source>
        <dbReference type="EMBL" id="WGC85738.1"/>
    </source>
</evidence>
<sequence>MSHVQQLFNGGESAGTFQLNFNNNRAYELFGREYLKCYANLSAKGKMSKPLPTGPLSYTVDFAMDCGCSSVLFDFNLAYKKTFGNQLQAPLWRESDYEAELVLCQLVREAPANRLSNHDQFAEAEAFFNDVNLPDTVRAVGNDPYADKDGLVEFIVANELLDDPAVMAKLAEQKAYLIAITSVVTAYINRYAEAYGEQYKTDADLWARALSKIPLMGPSKIDQQSYSRHIKGLSIATDFINFIMDVVVSQGTTALASFNKFLQKQGDAIRFGVENNKDFYKTITVGVTVEVFKVGNELVYVPKIKQYRVNFDRQNSKFTSACASAEFVDIYFNYLYAANVFDYEALKDPEIKRDFDSFIQKQRKAQIEEADTFFNDDFPPLEPKLVSRSKVTV</sequence>
<organism evidence="2 4">
    <name type="scientific">Aeromonas caviae</name>
    <name type="common">Aeromonas punctata</name>
    <dbReference type="NCBI Taxonomy" id="648"/>
    <lineage>
        <taxon>Bacteria</taxon>
        <taxon>Pseudomonadati</taxon>
        <taxon>Pseudomonadota</taxon>
        <taxon>Gammaproteobacteria</taxon>
        <taxon>Aeromonadales</taxon>
        <taxon>Aeromonadaceae</taxon>
        <taxon>Aeromonas</taxon>
    </lineage>
</organism>
<feature type="domain" description="Virulence factor Evf" evidence="1">
    <location>
        <begin position="145"/>
        <end position="378"/>
    </location>
</feature>
<dbReference type="OrthoDB" id="6452945at2"/>
<dbReference type="RefSeq" id="WP_042016562.1">
    <property type="nucleotide sequence ID" value="NZ_AP019195.1"/>
</dbReference>
<dbReference type="EMBL" id="CP025706">
    <property type="protein sequence ID" value="AXB06653.1"/>
    <property type="molecule type" value="Genomic_DNA"/>
</dbReference>
<dbReference type="GeneID" id="48822255"/>
<accession>A0A2X4RCF2</accession>
<reference evidence="3" key="2">
    <citation type="submission" date="2023-04" db="EMBL/GenBank/DDBJ databases">
        <title>Whole Genome Sequence of Multi-drug resistant Aeromonas caviae as a gut pathogen in newborn.</title>
        <authorList>
            <person name="Jadhav S.V."/>
            <person name="Saroj S.D."/>
            <person name="Saha U.B."/>
            <person name="Sen S."/>
            <person name="Kher A."/>
        </authorList>
    </citation>
    <scope>NUCLEOTIDE SEQUENCE</scope>
    <source>
        <strain evidence="3">SVJ23</strain>
    </source>
</reference>
<evidence type="ECO:0000313" key="2">
    <source>
        <dbReference type="EMBL" id="AXB06653.1"/>
    </source>
</evidence>
<dbReference type="Proteomes" id="UP000266778">
    <property type="component" value="Chromosome"/>
</dbReference>
<protein>
    <recommendedName>
        <fullName evidence="1">Virulence factor Evf domain-containing protein</fullName>
    </recommendedName>
</protein>